<dbReference type="Proteomes" id="UP000766904">
    <property type="component" value="Unassembled WGS sequence"/>
</dbReference>
<keyword evidence="1" id="KW-0472">Membrane</keyword>
<evidence type="ECO:0000256" key="1">
    <source>
        <dbReference type="SAM" id="Phobius"/>
    </source>
</evidence>
<reference evidence="2" key="1">
    <citation type="submission" date="2017-11" db="EMBL/GenBank/DDBJ databases">
        <authorList>
            <person name="Kajale S.C."/>
            <person name="Sharma A."/>
        </authorList>
    </citation>
    <scope>NUCLEOTIDE SEQUENCE</scope>
    <source>
        <strain evidence="2">LS1_42</strain>
    </source>
</reference>
<keyword evidence="1" id="KW-0812">Transmembrane</keyword>
<name>A0A8J8Q2Z1_9EURY</name>
<feature type="transmembrane region" description="Helical" evidence="1">
    <location>
        <begin position="29"/>
        <end position="46"/>
    </location>
</feature>
<feature type="transmembrane region" description="Helical" evidence="1">
    <location>
        <begin position="5"/>
        <end position="23"/>
    </location>
</feature>
<evidence type="ECO:0000313" key="3">
    <source>
        <dbReference type="Proteomes" id="UP000766904"/>
    </source>
</evidence>
<dbReference type="AlphaFoldDB" id="A0A8J8Q2Z1"/>
<protein>
    <submittedName>
        <fullName evidence="2">Uncharacterized protein</fullName>
    </submittedName>
</protein>
<organism evidence="2 3">
    <name type="scientific">Natronococcus pandeyae</name>
    <dbReference type="NCBI Taxonomy" id="2055836"/>
    <lineage>
        <taxon>Archaea</taxon>
        <taxon>Methanobacteriati</taxon>
        <taxon>Methanobacteriota</taxon>
        <taxon>Stenosarchaea group</taxon>
        <taxon>Halobacteria</taxon>
        <taxon>Halobacteriales</taxon>
        <taxon>Natrialbaceae</taxon>
        <taxon>Natronococcus</taxon>
    </lineage>
</organism>
<sequence length="67" mass="7630">MLELGVGRALGALAVLAFVVVFLPERPLLALMIVIAFVYLPVYRLLRRWREAESNDSDSTRRSGRER</sequence>
<comment type="caution">
    <text evidence="2">The sequence shown here is derived from an EMBL/GenBank/DDBJ whole genome shotgun (WGS) entry which is preliminary data.</text>
</comment>
<dbReference type="EMBL" id="PHNJ01000015">
    <property type="protein sequence ID" value="TYL36734.1"/>
    <property type="molecule type" value="Genomic_DNA"/>
</dbReference>
<keyword evidence="3" id="KW-1185">Reference proteome</keyword>
<accession>A0A8J8Q2Z1</accession>
<proteinExistence type="predicted"/>
<gene>
    <name evidence="2" type="ORF">CV102_20880</name>
</gene>
<keyword evidence="1" id="KW-1133">Transmembrane helix</keyword>
<dbReference type="RefSeq" id="WP_148859938.1">
    <property type="nucleotide sequence ID" value="NZ_PHNJ01000015.1"/>
</dbReference>
<evidence type="ECO:0000313" key="2">
    <source>
        <dbReference type="EMBL" id="TYL36734.1"/>
    </source>
</evidence>